<dbReference type="EMBL" id="NRJG01000086">
    <property type="protein sequence ID" value="RIY37474.1"/>
    <property type="molecule type" value="Genomic_DNA"/>
</dbReference>
<reference evidence="1 2" key="1">
    <citation type="submission" date="2017-08" db="EMBL/GenBank/DDBJ databases">
        <title>Reclassification of Bisgaard taxon 37 and 44.</title>
        <authorList>
            <person name="Christensen H."/>
        </authorList>
    </citation>
    <scope>NUCLEOTIDE SEQUENCE [LARGE SCALE GENOMIC DNA]</scope>
    <source>
        <strain evidence="1 2">111</strain>
    </source>
</reference>
<evidence type="ECO:0008006" key="3">
    <source>
        <dbReference type="Google" id="ProtNLM"/>
    </source>
</evidence>
<organism evidence="1 2">
    <name type="scientific">Psittacicella hinzii</name>
    <dbReference type="NCBI Taxonomy" id="2028575"/>
    <lineage>
        <taxon>Bacteria</taxon>
        <taxon>Pseudomonadati</taxon>
        <taxon>Pseudomonadota</taxon>
        <taxon>Gammaproteobacteria</taxon>
        <taxon>Pasteurellales</taxon>
        <taxon>Psittacicellaceae</taxon>
        <taxon>Psittacicella</taxon>
    </lineage>
</organism>
<accession>A0A3A1YMI5</accession>
<dbReference type="Proteomes" id="UP000265916">
    <property type="component" value="Unassembled WGS sequence"/>
</dbReference>
<evidence type="ECO:0000313" key="1">
    <source>
        <dbReference type="EMBL" id="RIY37474.1"/>
    </source>
</evidence>
<keyword evidence="2" id="KW-1185">Reference proteome</keyword>
<protein>
    <recommendedName>
        <fullName evidence="3">Toprim domain-containing protein</fullName>
    </recommendedName>
</protein>
<evidence type="ECO:0000313" key="2">
    <source>
        <dbReference type="Proteomes" id="UP000265916"/>
    </source>
</evidence>
<dbReference type="AlphaFoldDB" id="A0A3A1YMI5"/>
<comment type="caution">
    <text evidence="1">The sequence shown here is derived from an EMBL/GenBank/DDBJ whole genome shotgun (WGS) entry which is preliminary data.</text>
</comment>
<sequence length="476" mass="54838">MPYKRFFGVRFEDREDFKEKVKRVLNTLPYRAFIGCNLSDGWHVKSDNYRLQEADFSALADYLPEFDPTLEMNDVSDIFSWAKAKLDYMQLKVDTVKVSKDRNDWQRVEVIDGKRGNRDGGYVLLVDDRVTLMIVNYRISDRVHIMHPSKYPYDPNQIDLNRRLEKNKAYFRQKQHLACIEEIRRKESLQGNVQTFINAELMNGTIVSYKNYRSRERVTYLATKRIERVLTMCQSFFIVVKPVEGFGQTFNPGEILIPITDLRTNEYSSLQVIYPDGKKRFIKGYPTQLGVYIFNSNLEYYNQKKMILCEGFATGASIMEALWLFGNAHDAVVACCFSKGNLQKAAEFVANSGVLDEVVVVADNDIDENGNSKNPLPADSVVGQGLDKCRLKWMYPPALKDFDYSYFRNLTEKTILDIRVRDKAVAILDTGVVNDFNDLMILAHAEQNTRSLSDSRLLAAAVDRLMGKLGPEHFLW</sequence>
<name>A0A3A1YMI5_9GAMM</name>
<proteinExistence type="predicted"/>
<gene>
    <name evidence="1" type="ORF">CKF58_04960</name>
</gene>